<keyword evidence="4" id="KW-1185">Reference proteome</keyword>
<name>A0A5N8WKQ7_9ACTN</name>
<protein>
    <submittedName>
        <fullName evidence="2">Uncharacterized protein</fullName>
    </submittedName>
</protein>
<evidence type="ECO:0000313" key="3">
    <source>
        <dbReference type="EMBL" id="MPY47207.1"/>
    </source>
</evidence>
<feature type="coiled-coil region" evidence="1">
    <location>
        <begin position="78"/>
        <end position="112"/>
    </location>
</feature>
<proteinExistence type="predicted"/>
<dbReference type="AlphaFoldDB" id="A0A5N8WKQ7"/>
<dbReference type="EMBL" id="VMNX01000001">
    <property type="protein sequence ID" value="MPY47207.1"/>
    <property type="molecule type" value="Genomic_DNA"/>
</dbReference>
<dbReference type="RefSeq" id="WP_152857851.1">
    <property type="nucleotide sequence ID" value="NZ_VMNX01000001.1"/>
</dbReference>
<dbReference type="Proteomes" id="UP000373149">
    <property type="component" value="Unassembled WGS sequence"/>
</dbReference>
<reference evidence="2 4" key="1">
    <citation type="submission" date="2019-09" db="EMBL/GenBank/DDBJ databases">
        <authorList>
            <person name="Duangmal K."/>
            <person name="Teo W.F.A."/>
            <person name="Lipun K."/>
        </authorList>
    </citation>
    <scope>NUCLEOTIDE SEQUENCE [LARGE SCALE GENOMIC DNA]</scope>
    <source>
        <strain evidence="2 4">K1PN6</strain>
    </source>
</reference>
<keyword evidence="1" id="KW-0175">Coiled coil</keyword>
<organism evidence="2 4">
    <name type="scientific">Streptomyces acidicola</name>
    <dbReference type="NCBI Taxonomy" id="2596892"/>
    <lineage>
        <taxon>Bacteria</taxon>
        <taxon>Bacillati</taxon>
        <taxon>Actinomycetota</taxon>
        <taxon>Actinomycetes</taxon>
        <taxon>Kitasatosporales</taxon>
        <taxon>Streptomycetaceae</taxon>
        <taxon>Streptomyces</taxon>
    </lineage>
</organism>
<evidence type="ECO:0000256" key="1">
    <source>
        <dbReference type="SAM" id="Coils"/>
    </source>
</evidence>
<evidence type="ECO:0000313" key="4">
    <source>
        <dbReference type="Proteomes" id="UP000373149"/>
    </source>
</evidence>
<comment type="caution">
    <text evidence="2">The sequence shown here is derived from an EMBL/GenBank/DDBJ whole genome shotgun (WGS) entry which is preliminary data.</text>
</comment>
<evidence type="ECO:0000313" key="2">
    <source>
        <dbReference type="EMBL" id="MPY47068.1"/>
    </source>
</evidence>
<dbReference type="EMBL" id="VMNX01000001">
    <property type="protein sequence ID" value="MPY47068.1"/>
    <property type="molecule type" value="Genomic_DNA"/>
</dbReference>
<sequence length="151" mass="16310">MSDRLTPAREAEIRESMAALDANRTLTLGAWTASQVNEKSVLPPAFAHVVEDVLRTERGAVVRSSVGVFGDERHAVFVALARTAVSDLLDELDAVRNERDEALARVTELEALTPAPIQTCRVCSAGYTYGQPCSTCEFNTLMARETGGEVA</sequence>
<accession>A0A5N8WKQ7</accession>
<gene>
    <name evidence="2" type="ORF">FPZ41_00135</name>
    <name evidence="3" type="ORF">FPZ41_00840</name>
</gene>